<protein>
    <submittedName>
        <fullName evidence="2">NifB/NifX family molybdenum-iron cluster-binding protein</fullName>
    </submittedName>
</protein>
<evidence type="ECO:0000313" key="2">
    <source>
        <dbReference type="EMBL" id="MDA3734056.1"/>
    </source>
</evidence>
<gene>
    <name evidence="2" type="ORF">PBV87_21510</name>
</gene>
<proteinExistence type="predicted"/>
<feature type="domain" description="Dinitrogenase iron-molybdenum cofactor biosynthesis" evidence="1">
    <location>
        <begin position="11"/>
        <end position="100"/>
    </location>
</feature>
<evidence type="ECO:0000259" key="1">
    <source>
        <dbReference type="Pfam" id="PF02579"/>
    </source>
</evidence>
<name>A0AA42J471_9FIRM</name>
<keyword evidence="3" id="KW-1185">Reference proteome</keyword>
<dbReference type="InterPro" id="IPR033913">
    <property type="entry name" value="MTH1175_dom"/>
</dbReference>
<dbReference type="Pfam" id="PF02579">
    <property type="entry name" value="Nitro_FeMo-Co"/>
    <property type="match status" value="1"/>
</dbReference>
<sequence>MKIVVPVNEDKKTICVSFGRTPSFLFIDTATNHKEYVENEAVNAPGGAGIQAAQFIVDTGADILLTPRCGENAAKVLQAANVKMYQTTTEQVDEEIDKFTEGKLEPLSKIHAGFHNHGFDK</sequence>
<organism evidence="2 3">
    <name type="scientific">Holtiella tumoricola</name>
    <dbReference type="NCBI Taxonomy" id="3018743"/>
    <lineage>
        <taxon>Bacteria</taxon>
        <taxon>Bacillati</taxon>
        <taxon>Bacillota</taxon>
        <taxon>Clostridia</taxon>
        <taxon>Lachnospirales</taxon>
        <taxon>Cellulosilyticaceae</taxon>
        <taxon>Holtiella</taxon>
    </lineage>
</organism>
<dbReference type="GO" id="GO:0006508">
    <property type="term" value="P:proteolysis"/>
    <property type="evidence" value="ECO:0007669"/>
    <property type="project" value="InterPro"/>
</dbReference>
<dbReference type="InterPro" id="IPR003731">
    <property type="entry name" value="Di-Nase_FeMo-co_biosynth"/>
</dbReference>
<dbReference type="GO" id="GO:0004190">
    <property type="term" value="F:aspartic-type endopeptidase activity"/>
    <property type="evidence" value="ECO:0007669"/>
    <property type="project" value="InterPro"/>
</dbReference>
<dbReference type="EMBL" id="JAQIFT010000069">
    <property type="protein sequence ID" value="MDA3734056.1"/>
    <property type="molecule type" value="Genomic_DNA"/>
</dbReference>
<dbReference type="PROSITE" id="PS00141">
    <property type="entry name" value="ASP_PROTEASE"/>
    <property type="match status" value="1"/>
</dbReference>
<dbReference type="PANTHER" id="PTHR42983">
    <property type="entry name" value="DINITROGENASE IRON-MOLYBDENUM COFACTOR PROTEIN-RELATED"/>
    <property type="match status" value="1"/>
</dbReference>
<dbReference type="SUPFAM" id="SSF53146">
    <property type="entry name" value="Nitrogenase accessory factor-like"/>
    <property type="match status" value="1"/>
</dbReference>
<dbReference type="InterPro" id="IPR001969">
    <property type="entry name" value="Aspartic_peptidase_AS"/>
</dbReference>
<comment type="caution">
    <text evidence="2">The sequence shown here is derived from an EMBL/GenBank/DDBJ whole genome shotgun (WGS) entry which is preliminary data.</text>
</comment>
<dbReference type="PANTHER" id="PTHR42983:SF1">
    <property type="entry name" value="IRON-MOLYBDENUM PROTEIN"/>
    <property type="match status" value="1"/>
</dbReference>
<dbReference type="InterPro" id="IPR036105">
    <property type="entry name" value="DiNase_FeMo-co_biosyn_sf"/>
</dbReference>
<dbReference type="AlphaFoldDB" id="A0AA42J471"/>
<dbReference type="CDD" id="cd00851">
    <property type="entry name" value="MTH1175"/>
    <property type="match status" value="1"/>
</dbReference>
<accession>A0AA42J471</accession>
<evidence type="ECO:0000313" key="3">
    <source>
        <dbReference type="Proteomes" id="UP001169242"/>
    </source>
</evidence>
<reference evidence="2" key="1">
    <citation type="journal article" date="2023" name="Int. J. Syst. Evol. Microbiol.">
        <title>&lt;i&gt;Holtiella tumoricola&lt;/i&gt; gen. nov. sp. nov., isolated from a human clinical sample.</title>
        <authorList>
            <person name="Allen-Vercoe E."/>
            <person name="Daigneault M.C."/>
            <person name="Vancuren S.J."/>
            <person name="Cochrane K."/>
            <person name="O'Neal L.L."/>
            <person name="Sankaranarayanan K."/>
            <person name="Lawson P.A."/>
        </authorList>
    </citation>
    <scope>NUCLEOTIDE SEQUENCE</scope>
    <source>
        <strain evidence="2">CC70A</strain>
    </source>
</reference>
<dbReference type="Gene3D" id="3.30.420.130">
    <property type="entry name" value="Dinitrogenase iron-molybdenum cofactor biosynthesis domain"/>
    <property type="match status" value="1"/>
</dbReference>
<dbReference type="Proteomes" id="UP001169242">
    <property type="component" value="Unassembled WGS sequence"/>
</dbReference>
<dbReference type="RefSeq" id="WP_053985687.1">
    <property type="nucleotide sequence ID" value="NZ_JAQIFT010000069.1"/>
</dbReference>